<evidence type="ECO:0000313" key="1">
    <source>
        <dbReference type="EMBL" id="XDJ14913.1"/>
    </source>
</evidence>
<accession>A0AB39CDH3</accession>
<protein>
    <submittedName>
        <fullName evidence="1">Uncharacterized protein</fullName>
    </submittedName>
</protein>
<organism evidence="1">
    <name type="scientific">Pseudomonas phage RVTF4</name>
    <dbReference type="NCBI Taxonomy" id="3236931"/>
    <lineage>
        <taxon>Viruses</taxon>
    </lineage>
</organism>
<reference evidence="1" key="1">
    <citation type="submission" date="2024-07" db="EMBL/GenBank/DDBJ databases">
        <authorList>
            <person name="Bringhurst R.M."/>
            <person name="Homer T.E."/>
        </authorList>
    </citation>
    <scope>NUCLEOTIDE SEQUENCE</scope>
</reference>
<sequence>MTEMTIRRMPIDDDHTKRLIVQVPVEGKLDVYQLNDVIPHDTGWAVEWITPVQVSQQYTGVPAPHMTFVVRPASSDEELVMNGGQRTQYVDVFYELSLVQTFAINGRTGRIVAAAPYQQVGDGMKDLTVLSSTMAFLVQFKAPDDEDTENSLTHKFQQS</sequence>
<proteinExistence type="predicted"/>
<name>A0AB39CDH3_9VIRU</name>
<dbReference type="EMBL" id="PQ015378">
    <property type="protein sequence ID" value="XDJ14913.1"/>
    <property type="molecule type" value="Genomic_DNA"/>
</dbReference>